<dbReference type="SUPFAM" id="SSF51735">
    <property type="entry name" value="NAD(P)-binding Rossmann-fold domains"/>
    <property type="match status" value="1"/>
</dbReference>
<gene>
    <name evidence="1" type="ORF">OEG84_24885</name>
</gene>
<dbReference type="InterPro" id="IPR036291">
    <property type="entry name" value="NAD(P)-bd_dom_sf"/>
</dbReference>
<comment type="caution">
    <text evidence="1">The sequence shown here is derived from an EMBL/GenBank/DDBJ whole genome shotgun (WGS) entry which is preliminary data.</text>
</comment>
<evidence type="ECO:0000313" key="2">
    <source>
        <dbReference type="Proteomes" id="UP001073227"/>
    </source>
</evidence>
<reference evidence="1" key="1">
    <citation type="submission" date="2022-10" db="EMBL/GenBank/DDBJ databases">
        <title>Hoeflea sp. G2-23, isolated from marine algae.</title>
        <authorList>
            <person name="Kristyanto S."/>
            <person name="Kim J.M."/>
            <person name="Jeon C.O."/>
        </authorList>
    </citation>
    <scope>NUCLEOTIDE SEQUENCE</scope>
    <source>
        <strain evidence="1">G2-23</strain>
    </source>
</reference>
<accession>A0ABT3ZHW4</accession>
<name>A0ABT3ZHW4_9HYPH</name>
<keyword evidence="2" id="KW-1185">Reference proteome</keyword>
<dbReference type="EMBL" id="JAOVZR010000003">
    <property type="protein sequence ID" value="MCY0150844.1"/>
    <property type="molecule type" value="Genomic_DNA"/>
</dbReference>
<evidence type="ECO:0000313" key="1">
    <source>
        <dbReference type="EMBL" id="MCY0150844.1"/>
    </source>
</evidence>
<organism evidence="1 2">
    <name type="scientific">Hoeflea algicola</name>
    <dbReference type="NCBI Taxonomy" id="2983763"/>
    <lineage>
        <taxon>Bacteria</taxon>
        <taxon>Pseudomonadati</taxon>
        <taxon>Pseudomonadota</taxon>
        <taxon>Alphaproteobacteria</taxon>
        <taxon>Hyphomicrobiales</taxon>
        <taxon>Rhizobiaceae</taxon>
        <taxon>Hoeflea</taxon>
    </lineage>
</organism>
<dbReference type="Proteomes" id="UP001073227">
    <property type="component" value="Unassembled WGS sequence"/>
</dbReference>
<dbReference type="RefSeq" id="WP_152599453.1">
    <property type="nucleotide sequence ID" value="NZ_JAOVZR010000003.1"/>
</dbReference>
<proteinExistence type="predicted"/>
<evidence type="ECO:0008006" key="3">
    <source>
        <dbReference type="Google" id="ProtNLM"/>
    </source>
</evidence>
<dbReference type="Gene3D" id="3.40.50.720">
    <property type="entry name" value="NAD(P)-binding Rossmann-like Domain"/>
    <property type="match status" value="1"/>
</dbReference>
<protein>
    <recommendedName>
        <fullName evidence="3">Saccharopine dehydrogenase NADP binding domain-containing protein</fullName>
    </recommendedName>
</protein>
<sequence length="375" mass="39862">MPIPNEPQIAPKGQRRAGPEIWLIGGAGDVGSRLTSLLLDRTKAAITIISRSDRNSGGQNPDRLCFRTVDIRTKGAARMIPPKALVVNLTEATPPELVAEMVANGCTFLETSASPAYVNALRDGIRGRDVGGVLITCVGMAPGLIDLMAEFIARNEHVNAVDIGIEMGLGRHYGAAATEWFLATAGTNYSLFHNGSLVQTPAGALQRLFVFDASESGRLALGFGFAGREILTGKPAGALSGRRYFVAIDPPLVTRSLSWALSLGLGPWIARNAQWLSRQLSRFPGIGQIRTRMIVEGLCDDGMPTAYARVTTGDQADATATMILATLNTIMSGNVSRVGLATIIDYLTLADSIAALKEILPETRMDISGIETKAS</sequence>